<protein>
    <submittedName>
        <fullName evidence="2">Uncharacterized protein</fullName>
    </submittedName>
</protein>
<dbReference type="EMBL" id="JAHQXE010000002">
    <property type="protein sequence ID" value="MBV0901980.1"/>
    <property type="molecule type" value="Genomic_DNA"/>
</dbReference>
<organism evidence="2 3">
    <name type="scientific">Haloarcula salina</name>
    <dbReference type="NCBI Taxonomy" id="1429914"/>
    <lineage>
        <taxon>Archaea</taxon>
        <taxon>Methanobacteriati</taxon>
        <taxon>Methanobacteriota</taxon>
        <taxon>Stenosarchaea group</taxon>
        <taxon>Halobacteria</taxon>
        <taxon>Halobacteriales</taxon>
        <taxon>Haloarculaceae</taxon>
        <taxon>Haloarcula</taxon>
    </lineage>
</organism>
<accession>A0AA41G0I8</accession>
<evidence type="ECO:0000313" key="2">
    <source>
        <dbReference type="EMBL" id="MBV0901980.1"/>
    </source>
</evidence>
<evidence type="ECO:0000313" key="3">
    <source>
        <dbReference type="Proteomes" id="UP001166304"/>
    </source>
</evidence>
<evidence type="ECO:0000256" key="1">
    <source>
        <dbReference type="SAM" id="Phobius"/>
    </source>
</evidence>
<comment type="caution">
    <text evidence="2">The sequence shown here is derived from an EMBL/GenBank/DDBJ whole genome shotgun (WGS) entry which is preliminary data.</text>
</comment>
<keyword evidence="1" id="KW-1133">Transmembrane helix</keyword>
<name>A0AA41G0I8_9EURY</name>
<reference evidence="2" key="1">
    <citation type="submission" date="2021-06" db="EMBL/GenBank/DDBJ databases">
        <title>New haloarchaea isolates fom saline soil.</title>
        <authorList>
            <person name="Duran-Viseras A."/>
            <person name="Sanchez-Porro C.S."/>
            <person name="Ventosa A."/>
        </authorList>
    </citation>
    <scope>NUCLEOTIDE SEQUENCE</scope>
    <source>
        <strain evidence="2">JCM 18369</strain>
    </source>
</reference>
<dbReference type="AlphaFoldDB" id="A0AA41G0I8"/>
<sequence length="56" mass="5381">MNRVFAAGAALTLAGIAGYLLGVVAAYPGRSLSVAAVMVGLTVAAVGYSSPPEGAT</sequence>
<dbReference type="Proteomes" id="UP001166304">
    <property type="component" value="Unassembled WGS sequence"/>
</dbReference>
<proteinExistence type="predicted"/>
<gene>
    <name evidence="2" type="ORF">KTS37_09285</name>
</gene>
<dbReference type="RefSeq" id="WP_174242949.1">
    <property type="nucleotide sequence ID" value="NZ_JAHQXE010000002.1"/>
</dbReference>
<keyword evidence="1" id="KW-0472">Membrane</keyword>
<keyword evidence="3" id="KW-1185">Reference proteome</keyword>
<feature type="transmembrane region" description="Helical" evidence="1">
    <location>
        <begin position="32"/>
        <end position="50"/>
    </location>
</feature>
<keyword evidence="1" id="KW-0812">Transmembrane</keyword>